<dbReference type="Proteomes" id="UP001271769">
    <property type="component" value="Unassembled WGS sequence"/>
</dbReference>
<sequence length="349" mass="37811">MNKKLLTTGFVAAVATAGVLATVAYAADGLTVVSWGGAYQKAQHDTIFAPYTAKTGATIKEEEYTGEVAKIRAMVESGTVSWDVINVDSQTAIQGCDQSVLETLDYSKIIDKAKILPGAAYDCAIGSDVFATVFAYDTSKLKDGPTSINDLFDLQKFPGKRALQKNPVVNLEWALIADGVEKDKVYEVLGTPEGVDRAFKKLDTIKKDVVWWEAGAQAPQLLADGEVVMTSAWNGRIANAIKEGKTFKIVWDAQAPDLDMWSIAKGTPNLDKAYEFLAFASSAEVQSALAPAIPYGPTNLDAIALVDPELAKTLPTYPENLKSSFSFSPEFWGDNGEDLRTRFNTWLAQ</sequence>
<protein>
    <submittedName>
        <fullName evidence="7">ABC transporter substrate-binding protein</fullName>
    </submittedName>
</protein>
<evidence type="ECO:0000313" key="8">
    <source>
        <dbReference type="Proteomes" id="UP001271769"/>
    </source>
</evidence>
<evidence type="ECO:0000256" key="3">
    <source>
        <dbReference type="ARBA" id="ARBA00022448"/>
    </source>
</evidence>
<comment type="caution">
    <text evidence="7">The sequence shown here is derived from an EMBL/GenBank/DDBJ whole genome shotgun (WGS) entry which is preliminary data.</text>
</comment>
<dbReference type="EMBL" id="JAXCLX010000001">
    <property type="protein sequence ID" value="MDY0870729.1"/>
    <property type="molecule type" value="Genomic_DNA"/>
</dbReference>
<keyword evidence="3" id="KW-0813">Transport</keyword>
<evidence type="ECO:0000256" key="6">
    <source>
        <dbReference type="SAM" id="SignalP"/>
    </source>
</evidence>
<keyword evidence="8" id="KW-1185">Reference proteome</keyword>
<reference evidence="7 8" key="1">
    <citation type="journal article" date="2013" name="Antonie Van Leeuwenhoek">
        <title>Dongia rigui sp. nov., isolated from freshwater of a large wetland in Korea.</title>
        <authorList>
            <person name="Baik K.S."/>
            <person name="Hwang Y.M."/>
            <person name="Choi J.S."/>
            <person name="Kwon J."/>
            <person name="Seong C.N."/>
        </authorList>
    </citation>
    <scope>NUCLEOTIDE SEQUENCE [LARGE SCALE GENOMIC DNA]</scope>
    <source>
        <strain evidence="7 8">04SU4-P</strain>
    </source>
</reference>
<evidence type="ECO:0000256" key="1">
    <source>
        <dbReference type="ARBA" id="ARBA00004418"/>
    </source>
</evidence>
<dbReference type="PANTHER" id="PTHR30006:SF3">
    <property type="entry name" value="THIAMINE-BINDING PERIPLASMIC PROTEIN"/>
    <property type="match status" value="1"/>
</dbReference>
<dbReference type="InterPro" id="IPR006059">
    <property type="entry name" value="SBP"/>
</dbReference>
<evidence type="ECO:0000256" key="5">
    <source>
        <dbReference type="ARBA" id="ARBA00022764"/>
    </source>
</evidence>
<gene>
    <name evidence="7" type="ORF">SMD31_02305</name>
</gene>
<proteinExistence type="inferred from homology"/>
<evidence type="ECO:0000256" key="4">
    <source>
        <dbReference type="ARBA" id="ARBA00022729"/>
    </source>
</evidence>
<comment type="similarity">
    <text evidence="2">Belongs to the bacterial solute-binding protein 1 family.</text>
</comment>
<keyword evidence="5" id="KW-0574">Periplasm</keyword>
<accession>A0ABU5DTS6</accession>
<feature type="chain" id="PRO_5046826301" evidence="6">
    <location>
        <begin position="27"/>
        <end position="349"/>
    </location>
</feature>
<dbReference type="PANTHER" id="PTHR30006">
    <property type="entry name" value="THIAMINE-BINDING PERIPLASMIC PROTEIN-RELATED"/>
    <property type="match status" value="1"/>
</dbReference>
<dbReference type="SUPFAM" id="SSF53850">
    <property type="entry name" value="Periplasmic binding protein-like II"/>
    <property type="match status" value="1"/>
</dbReference>
<evidence type="ECO:0000256" key="2">
    <source>
        <dbReference type="ARBA" id="ARBA00008520"/>
    </source>
</evidence>
<dbReference type="Pfam" id="PF13416">
    <property type="entry name" value="SBP_bac_8"/>
    <property type="match status" value="1"/>
</dbReference>
<dbReference type="CDD" id="cd13589">
    <property type="entry name" value="PBP2_polyamine_RpCGA009"/>
    <property type="match status" value="1"/>
</dbReference>
<name>A0ABU5DTS6_9PROT</name>
<dbReference type="Gene3D" id="3.40.190.10">
    <property type="entry name" value="Periplasmic binding protein-like II"/>
    <property type="match status" value="2"/>
</dbReference>
<feature type="signal peptide" evidence="6">
    <location>
        <begin position="1"/>
        <end position="26"/>
    </location>
</feature>
<organism evidence="7 8">
    <name type="scientific">Dongia rigui</name>
    <dbReference type="NCBI Taxonomy" id="940149"/>
    <lineage>
        <taxon>Bacteria</taxon>
        <taxon>Pseudomonadati</taxon>
        <taxon>Pseudomonadota</taxon>
        <taxon>Alphaproteobacteria</taxon>
        <taxon>Rhodospirillales</taxon>
        <taxon>Dongiaceae</taxon>
        <taxon>Dongia</taxon>
    </lineage>
</organism>
<evidence type="ECO:0000313" key="7">
    <source>
        <dbReference type="EMBL" id="MDY0870729.1"/>
    </source>
</evidence>
<keyword evidence="4 6" id="KW-0732">Signal</keyword>
<comment type="subcellular location">
    <subcellularLocation>
        <location evidence="1">Periplasm</location>
    </subcellularLocation>
</comment>
<dbReference type="RefSeq" id="WP_320499054.1">
    <property type="nucleotide sequence ID" value="NZ_JAXCLX010000001.1"/>
</dbReference>